<keyword evidence="5" id="KW-1185">Reference proteome</keyword>
<dbReference type="Pfam" id="PF00196">
    <property type="entry name" value="GerE"/>
    <property type="match status" value="1"/>
</dbReference>
<evidence type="ECO:0000313" key="5">
    <source>
        <dbReference type="Proteomes" id="UP001232992"/>
    </source>
</evidence>
<dbReference type="InterPro" id="IPR027417">
    <property type="entry name" value="P-loop_NTPase"/>
</dbReference>
<accession>A0ABT7C0C8</accession>
<feature type="compositionally biased region" description="Acidic residues" evidence="2">
    <location>
        <begin position="89"/>
        <end position="103"/>
    </location>
</feature>
<dbReference type="Pfam" id="PF13424">
    <property type="entry name" value="TPR_12"/>
    <property type="match status" value="1"/>
</dbReference>
<dbReference type="RefSeq" id="WP_283759565.1">
    <property type="nucleotide sequence ID" value="NZ_JAQOSQ010000022.1"/>
</dbReference>
<dbReference type="SUPFAM" id="SSF52540">
    <property type="entry name" value="P-loop containing nucleoside triphosphate hydrolases"/>
    <property type="match status" value="1"/>
</dbReference>
<dbReference type="InterPro" id="IPR019734">
    <property type="entry name" value="TPR_rpt"/>
</dbReference>
<feature type="region of interest" description="Disordered" evidence="2">
    <location>
        <begin position="87"/>
        <end position="106"/>
    </location>
</feature>
<dbReference type="PROSITE" id="PS50005">
    <property type="entry name" value="TPR"/>
    <property type="match status" value="2"/>
</dbReference>
<dbReference type="InterPro" id="IPR011990">
    <property type="entry name" value="TPR-like_helical_dom_sf"/>
</dbReference>
<dbReference type="Pfam" id="PF13181">
    <property type="entry name" value="TPR_8"/>
    <property type="match status" value="1"/>
</dbReference>
<dbReference type="SUPFAM" id="SSF46894">
    <property type="entry name" value="C-terminal effector domain of the bipartite response regulators"/>
    <property type="match status" value="1"/>
</dbReference>
<evidence type="ECO:0000259" key="3">
    <source>
        <dbReference type="Pfam" id="PF00196"/>
    </source>
</evidence>
<dbReference type="EMBL" id="JAQOSQ010000022">
    <property type="protein sequence ID" value="MDJ1184908.1"/>
    <property type="molecule type" value="Genomic_DNA"/>
</dbReference>
<dbReference type="InterPro" id="IPR000792">
    <property type="entry name" value="Tscrpt_reg_LuxR_C"/>
</dbReference>
<keyword evidence="1" id="KW-0802">TPR repeat</keyword>
<dbReference type="SMART" id="SM00028">
    <property type="entry name" value="TPR"/>
    <property type="match status" value="6"/>
</dbReference>
<comment type="caution">
    <text evidence="4">The sequence shown here is derived from an EMBL/GenBank/DDBJ whole genome shotgun (WGS) entry which is preliminary data.</text>
</comment>
<dbReference type="Gene3D" id="1.10.10.10">
    <property type="entry name" value="Winged helix-like DNA-binding domain superfamily/Winged helix DNA-binding domain"/>
    <property type="match status" value="1"/>
</dbReference>
<protein>
    <submittedName>
        <fullName evidence="4">Tetratricopeptide repeat protein</fullName>
    </submittedName>
</protein>
<organism evidence="4 5">
    <name type="scientific">Roseofilum casamattae BLCC-M143</name>
    <dbReference type="NCBI Taxonomy" id="3022442"/>
    <lineage>
        <taxon>Bacteria</taxon>
        <taxon>Bacillati</taxon>
        <taxon>Cyanobacteriota</taxon>
        <taxon>Cyanophyceae</taxon>
        <taxon>Desertifilales</taxon>
        <taxon>Desertifilaceae</taxon>
        <taxon>Roseofilum</taxon>
        <taxon>Roseofilum casamattae</taxon>
    </lineage>
</organism>
<feature type="repeat" description="TPR" evidence="1">
    <location>
        <begin position="750"/>
        <end position="783"/>
    </location>
</feature>
<dbReference type="InterPro" id="IPR036388">
    <property type="entry name" value="WH-like_DNA-bd_sf"/>
</dbReference>
<reference evidence="4 5" key="1">
    <citation type="submission" date="2023-01" db="EMBL/GenBank/DDBJ databases">
        <title>Novel diversity within Roseofilum (Cyanobacteria; Desertifilaceae) from marine benthic mats with descriptions of four novel species.</title>
        <authorList>
            <person name="Wang Y."/>
            <person name="Berthold D.E."/>
            <person name="Hu J."/>
            <person name="Lefler F.W."/>
            <person name="Laughinghouse H.D. IV."/>
        </authorList>
    </citation>
    <scope>NUCLEOTIDE SEQUENCE [LARGE SCALE GENOMIC DNA]</scope>
    <source>
        <strain evidence="4 5">BLCC-M143</strain>
    </source>
</reference>
<dbReference type="Gene3D" id="1.25.40.10">
    <property type="entry name" value="Tetratricopeptide repeat domain"/>
    <property type="match status" value="2"/>
</dbReference>
<dbReference type="PANTHER" id="PTHR10098">
    <property type="entry name" value="RAPSYN-RELATED"/>
    <property type="match status" value="1"/>
</dbReference>
<dbReference type="Gene3D" id="3.40.50.300">
    <property type="entry name" value="P-loop containing nucleotide triphosphate hydrolases"/>
    <property type="match status" value="1"/>
</dbReference>
<evidence type="ECO:0000313" key="4">
    <source>
        <dbReference type="EMBL" id="MDJ1184908.1"/>
    </source>
</evidence>
<evidence type="ECO:0000256" key="1">
    <source>
        <dbReference type="PROSITE-ProRule" id="PRU00339"/>
    </source>
</evidence>
<evidence type="ECO:0000256" key="2">
    <source>
        <dbReference type="SAM" id="MobiDB-lite"/>
    </source>
</evidence>
<dbReference type="PRINTS" id="PR00038">
    <property type="entry name" value="HTHLUXR"/>
</dbReference>
<sequence length="798" mass="91887">MEQEQFDRVFAKLTERRKEVLTLFLSGAEDDRVADSLHITKNTVRQHIRNLCIAFSLTDDLDSNKTSQRHKLVRLFAKHKPELVAPETAVEEDRAELERDEETTSNPNFVGREQAIMDIDNLVRQGARCICILSPGGVGKTVLAEQYLQQRFQTVVRFDIAKERQNVSSAESLVEEKLRSLGEEPGREFLVSLARLRAKLESDKIGVLVDNLEPALTEGGRFIENHRSYVELLRVLSGSAVRSLTLITSRETVAENLDIEVYPLARLSLEAWQEYFQQKAIDTGTPVFAEIHEGYQGNALAMKILRSRISTDYDNDIADYWTLHHTQEGVVVEQAIDNLIIEQFNRLQNISPTAYQLLYRMGCFRFQDVPTVPREGLLCLLWDVSKNEGVKAIRDLCDRSLVERVNREYKLHPLIRQEAVKRLQDSEEWERANRTAAEFWTDWVKSVETVEDAQQAIEAYHHHILIQDFNLAGLILVEERDNIAQQAEPLGNSFYRLGLLNQMSNYILEVIYKIHQSHILMSCYNIIGDIEWLRGNLDLAINYHKESEKNAEIILSNNNHAVKARMKITRILALGKFNIGLCQLDMLEIRKAKISFSSSFQLVQQFKRDHLDYTDKVEVSFSGFFYSSTEYLLLLGLLESKLGNYNQALEYIHQAQSQLVDVRRNAWVHGYAFLFLGLTYKELKQNKEAMTNYKQALNVAEQLNFPQVKGKAFIGIAELYRVQNNLKTAFRYHIQSIDILEKLGAKCDLAEAYYQLGLTYKETGDIVQSQDYFNRAIALWEKINAPKQIARVRESMNS</sequence>
<feature type="domain" description="HTH luxR-type" evidence="3">
    <location>
        <begin position="12"/>
        <end position="51"/>
    </location>
</feature>
<name>A0ABT7C0C8_9CYAN</name>
<gene>
    <name evidence="4" type="ORF">PMH09_17100</name>
</gene>
<dbReference type="SUPFAM" id="SSF48452">
    <property type="entry name" value="TPR-like"/>
    <property type="match status" value="1"/>
</dbReference>
<dbReference type="InterPro" id="IPR016032">
    <property type="entry name" value="Sig_transdc_resp-reg_C-effctor"/>
</dbReference>
<proteinExistence type="predicted"/>
<dbReference type="Proteomes" id="UP001232992">
    <property type="component" value="Unassembled WGS sequence"/>
</dbReference>
<feature type="repeat" description="TPR" evidence="1">
    <location>
        <begin position="670"/>
        <end position="703"/>
    </location>
</feature>